<feature type="compositionally biased region" description="Polar residues" evidence="16">
    <location>
        <begin position="1153"/>
        <end position="1168"/>
    </location>
</feature>
<dbReference type="InterPro" id="IPR036028">
    <property type="entry name" value="SH3-like_dom_sf"/>
</dbReference>
<feature type="compositionally biased region" description="Polar residues" evidence="16">
    <location>
        <begin position="1051"/>
        <end position="1064"/>
    </location>
</feature>
<feature type="region of interest" description="Disordered" evidence="16">
    <location>
        <begin position="1089"/>
        <end position="1168"/>
    </location>
</feature>
<feature type="compositionally biased region" description="Low complexity" evidence="16">
    <location>
        <begin position="812"/>
        <end position="850"/>
    </location>
</feature>
<evidence type="ECO:0000259" key="17">
    <source>
        <dbReference type="PROSITE" id="PS50002"/>
    </source>
</evidence>
<feature type="compositionally biased region" description="Basic and acidic residues" evidence="16">
    <location>
        <begin position="451"/>
        <end position="465"/>
    </location>
</feature>
<keyword evidence="6 15" id="KW-0728">SH3 domain</keyword>
<feature type="compositionally biased region" description="Low complexity" evidence="16">
    <location>
        <begin position="172"/>
        <end position="186"/>
    </location>
</feature>
<dbReference type="Pfam" id="PF14604">
    <property type="entry name" value="SH3_9"/>
    <property type="match status" value="1"/>
</dbReference>
<dbReference type="Gene3D" id="2.30.30.700">
    <property type="entry name" value="SLA1 homology domain 1"/>
    <property type="match status" value="1"/>
</dbReference>
<dbReference type="InterPro" id="IPR001452">
    <property type="entry name" value="SH3_domain"/>
</dbReference>
<feature type="domain" description="SH3" evidence="17">
    <location>
        <begin position="2"/>
        <end position="69"/>
    </location>
</feature>
<evidence type="ECO:0000256" key="6">
    <source>
        <dbReference type="ARBA" id="ARBA00022443"/>
    </source>
</evidence>
<dbReference type="PROSITE" id="PS50002">
    <property type="entry name" value="SH3"/>
    <property type="match status" value="3"/>
</dbReference>
<feature type="domain" description="SH3" evidence="17">
    <location>
        <begin position="70"/>
        <end position="128"/>
    </location>
</feature>
<evidence type="ECO:0000256" key="3">
    <source>
        <dbReference type="ARBA" id="ARBA00004413"/>
    </source>
</evidence>
<dbReference type="InterPro" id="IPR013761">
    <property type="entry name" value="SAM/pointed_sf"/>
</dbReference>
<reference evidence="18 19" key="1">
    <citation type="submission" date="2024-09" db="EMBL/GenBank/DDBJ databases">
        <title>Rethinking Asexuality: The Enigmatic Case of Functional Sexual Genes in Lepraria (Stereocaulaceae).</title>
        <authorList>
            <person name="Doellman M."/>
            <person name="Sun Y."/>
            <person name="Barcenas-Pena A."/>
            <person name="Lumbsch H.T."/>
            <person name="Grewe F."/>
        </authorList>
    </citation>
    <scope>NUCLEOTIDE SEQUENCE [LARGE SCALE GENOMIC DNA]</scope>
    <source>
        <strain evidence="18 19">Mercado 3170</strain>
    </source>
</reference>
<dbReference type="InterPro" id="IPR035821">
    <property type="entry name" value="Sla1_SH3_3"/>
</dbReference>
<dbReference type="InterPro" id="IPR013182">
    <property type="entry name" value="DUF1720"/>
</dbReference>
<sequence length="1168" mass="127305">MVFISICTVLYDYVPQADNELAIQEGELIYVIEKSTEDDWWKAKKRAPSEDEEEPIGLIPYNYVEEAQPTHYAKALYDYNRQTDEELSLSEDAVLQVYDNTSDPEWTLVGLDGEFGFAPANYIEITGKAELKSPPAALSPQISERDIEPEQPSSPVRSGPAAAMAGIMHQKSPSTSSGPTSASLPPRRQQFTPEDSEEETPAPSLPQRPPSQQLSPPATQYASSRTPDSPGVAASPPYNRAFSRNHDDDQPQVSNGGFHLYNVSEVVSAMGKNKKLPTTLGLNSATGVIMIAPEKSRDGPQQEWTAEKLTHYSIEGKHVFMELVRPSKSIDFHAGAKDTAHEIVAALGEIAGASRGGGLREVYAAATGGGGQKKGKMLYDFMAQGDDEVTVAAEDEVIVIDDTKSEEWWMVKRLKNGKEGVVPSSYVEIIGILPPPRSSSGLDAAKSIVEQNRKEEERLAREAAKGSKGQNGGETKSSERNKKDSKHGRSSSNSKTKPDMSKTRTWTDRSGSFKVEAEFIGLKDNKIHLHKLNGVKIAVPVTKMAMDDLEYVERVTGVSLDDDKPLADIRRRSTQSAKDGKKPQAAQAPRSGATIEQAKSPKPEGPEYDWFDFFLKAGVSPYQCERYAFNFTKDSMDENVLADITPAVLRTLGLKEGDILRVMKYLDTKFGRTGISSTDSASGGLFSGPGGALMNNTRKGRPAPAVQNNDVVDASMLKQRESGENKAKDRTEIPLAQVPAPLNKDTRGFDDDAWDVKPSKQPASQPAPKPAEAPPPTASAPPQQPILTGSLLDLSLLSPPLKPTPAHNTSLQPAAPIQNQQPPQTPAQQPMPQQQALQQLQQQPMQQQPTGANPSFFSQLGQQPTGAQFQQQSSQQPFSIQQQNQQTYQNQMQSQQIAAPRQRPQAPQHTQSGALMPPPPVRPLSAPQTQPQNNNFGPPPLQPQLTGYQPQSHLQQQIAPPGQSLNDLNQQRLQQQQYSQQQQFGQSQLQPQQTGFGQQSQSFNQFSNRIPPQQTGFGQQFMPPQQTGLQNVQNPYINGAQAGSPFADPRGQQQTPGFLQPQVTGYQPQYQPLLQPQQTGINSVLPPALQPQQTGVNGFSRPGFGQPPPPMPPMPPMPQQQPTIAPLQPQKTGPAPPVRFGTTPNKLVPQKTGRANLSAATPSNPFGF</sequence>
<evidence type="ECO:0000256" key="8">
    <source>
        <dbReference type="ARBA" id="ARBA00022490"/>
    </source>
</evidence>
<comment type="similarity">
    <text evidence="4">Belongs to the SLA1 family.</text>
</comment>
<feature type="compositionally biased region" description="Pro residues" evidence="16">
    <location>
        <begin position="765"/>
        <end position="784"/>
    </location>
</feature>
<evidence type="ECO:0000313" key="18">
    <source>
        <dbReference type="EMBL" id="KAL2037641.1"/>
    </source>
</evidence>
<dbReference type="Proteomes" id="UP001590950">
    <property type="component" value="Unassembled WGS sequence"/>
</dbReference>
<feature type="region of interest" description="Disordered" evidence="16">
    <location>
        <begin position="133"/>
        <end position="256"/>
    </location>
</feature>
<dbReference type="PANTHER" id="PTHR15735">
    <property type="entry name" value="FCH AND DOUBLE SH3 DOMAINS PROTEIN"/>
    <property type="match status" value="1"/>
</dbReference>
<evidence type="ECO:0000256" key="15">
    <source>
        <dbReference type="PROSITE-ProRule" id="PRU00192"/>
    </source>
</evidence>
<evidence type="ECO:0000256" key="1">
    <source>
        <dbReference type="ARBA" id="ARBA00004125"/>
    </source>
</evidence>
<feature type="compositionally biased region" description="Low complexity" evidence="16">
    <location>
        <begin position="859"/>
        <end position="908"/>
    </location>
</feature>
<protein>
    <recommendedName>
        <fullName evidence="5">Actin cytoskeleton-regulatory complex protein SLA1</fullName>
    </recommendedName>
</protein>
<dbReference type="PANTHER" id="PTHR15735:SF19">
    <property type="entry name" value="ACTIN CYTOSKELETON-REGULATORY COMPLEX PROTEIN SLA1"/>
    <property type="match status" value="1"/>
</dbReference>
<accession>A0ABR3ZY75</accession>
<dbReference type="Gene3D" id="2.30.30.40">
    <property type="entry name" value="SH3 Domains"/>
    <property type="match status" value="3"/>
</dbReference>
<dbReference type="Pfam" id="PF24081">
    <property type="entry name" value="PH_SLA1"/>
    <property type="match status" value="1"/>
</dbReference>
<keyword evidence="19" id="KW-1185">Reference proteome</keyword>
<dbReference type="InterPro" id="IPR007131">
    <property type="entry name" value="SHD1"/>
</dbReference>
<evidence type="ECO:0000256" key="4">
    <source>
        <dbReference type="ARBA" id="ARBA00007948"/>
    </source>
</evidence>
<dbReference type="CDD" id="cd11775">
    <property type="entry name" value="SH3_Sla1p_3"/>
    <property type="match status" value="1"/>
</dbReference>
<evidence type="ECO:0000256" key="16">
    <source>
        <dbReference type="SAM" id="MobiDB-lite"/>
    </source>
</evidence>
<keyword evidence="13" id="KW-0009">Actin-binding</keyword>
<evidence type="ECO:0000256" key="13">
    <source>
        <dbReference type="ARBA" id="ARBA00023203"/>
    </source>
</evidence>
<keyword evidence="8" id="KW-0963">Cytoplasm</keyword>
<feature type="compositionally biased region" description="Low complexity" evidence="16">
    <location>
        <begin position="963"/>
        <end position="1008"/>
    </location>
</feature>
<keyword evidence="12" id="KW-0472">Membrane</keyword>
<comment type="subcellular location">
    <subcellularLocation>
        <location evidence="3">Cell membrane</location>
        <topology evidence="3">Peripheral membrane protein</topology>
        <orientation evidence="3">Cytoplasmic side</orientation>
    </subcellularLocation>
    <subcellularLocation>
        <location evidence="2">Cytoplasm</location>
        <location evidence="2">Cytoskeleton</location>
        <location evidence="2">Actin patch</location>
    </subcellularLocation>
    <subcellularLocation>
        <location evidence="1">Endosome membrane</location>
        <topology evidence="1">Peripheral membrane protein</topology>
        <orientation evidence="1">Cytoplasmic side</orientation>
    </subcellularLocation>
</comment>
<dbReference type="Gene3D" id="1.10.150.50">
    <property type="entry name" value="Transcription Factor, Ets-1"/>
    <property type="match status" value="1"/>
</dbReference>
<evidence type="ECO:0000256" key="12">
    <source>
        <dbReference type="ARBA" id="ARBA00023136"/>
    </source>
</evidence>
<keyword evidence="11" id="KW-0967">Endosome</keyword>
<feature type="region of interest" description="Disordered" evidence="16">
    <location>
        <begin position="720"/>
        <end position="1064"/>
    </location>
</feature>
<feature type="compositionally biased region" description="Basic and acidic residues" evidence="16">
    <location>
        <begin position="744"/>
        <end position="758"/>
    </location>
</feature>
<dbReference type="CDD" id="cd11773">
    <property type="entry name" value="SH3_Sla1p_1"/>
    <property type="match status" value="1"/>
</dbReference>
<evidence type="ECO:0000256" key="9">
    <source>
        <dbReference type="ARBA" id="ARBA00022583"/>
    </source>
</evidence>
<feature type="compositionally biased region" description="Basic and acidic residues" evidence="16">
    <location>
        <begin position="720"/>
        <end position="732"/>
    </location>
</feature>
<evidence type="ECO:0000313" key="19">
    <source>
        <dbReference type="Proteomes" id="UP001590950"/>
    </source>
</evidence>
<dbReference type="SMART" id="SM00326">
    <property type="entry name" value="SH3"/>
    <property type="match status" value="3"/>
</dbReference>
<feature type="region of interest" description="Disordered" evidence="16">
    <location>
        <begin position="451"/>
        <end position="507"/>
    </location>
</feature>
<proteinExistence type="inferred from homology"/>
<keyword evidence="10" id="KW-0677">Repeat</keyword>
<feature type="compositionally biased region" description="Polar residues" evidence="16">
    <location>
        <begin position="926"/>
        <end position="936"/>
    </location>
</feature>
<dbReference type="EMBL" id="JBEFKJ010000038">
    <property type="protein sequence ID" value="KAL2037641.1"/>
    <property type="molecule type" value="Genomic_DNA"/>
</dbReference>
<feature type="compositionally biased region" description="Low complexity" evidence="16">
    <location>
        <begin position="785"/>
        <end position="799"/>
    </location>
</feature>
<feature type="compositionally biased region" description="Pro residues" evidence="16">
    <location>
        <begin position="1105"/>
        <end position="1119"/>
    </location>
</feature>
<feature type="region of interest" description="Disordered" evidence="16">
    <location>
        <begin position="563"/>
        <end position="604"/>
    </location>
</feature>
<dbReference type="InterPro" id="IPR035800">
    <property type="entry name" value="Sla1_SH3_1"/>
</dbReference>
<organism evidence="18 19">
    <name type="scientific">Stereocaulon virgatum</name>
    <dbReference type="NCBI Taxonomy" id="373712"/>
    <lineage>
        <taxon>Eukaryota</taxon>
        <taxon>Fungi</taxon>
        <taxon>Dikarya</taxon>
        <taxon>Ascomycota</taxon>
        <taxon>Pezizomycotina</taxon>
        <taxon>Lecanoromycetes</taxon>
        <taxon>OSLEUM clade</taxon>
        <taxon>Lecanoromycetidae</taxon>
        <taxon>Lecanorales</taxon>
        <taxon>Lecanorineae</taxon>
        <taxon>Stereocaulaceae</taxon>
        <taxon>Stereocaulon</taxon>
    </lineage>
</organism>
<keyword evidence="9" id="KW-0254">Endocytosis</keyword>
<keyword evidence="14" id="KW-0206">Cytoskeleton</keyword>
<evidence type="ECO:0000256" key="11">
    <source>
        <dbReference type="ARBA" id="ARBA00022753"/>
    </source>
</evidence>
<evidence type="ECO:0000256" key="14">
    <source>
        <dbReference type="ARBA" id="ARBA00023212"/>
    </source>
</evidence>
<name>A0ABR3ZY75_9LECA</name>
<keyword evidence="7" id="KW-1003">Cell membrane</keyword>
<feature type="compositionally biased region" description="Polar residues" evidence="16">
    <location>
        <begin position="1010"/>
        <end position="1036"/>
    </location>
</feature>
<dbReference type="Pfam" id="PF00018">
    <property type="entry name" value="SH3_1"/>
    <property type="match status" value="2"/>
</dbReference>
<gene>
    <name evidence="18" type="ORF">N7G274_009586</name>
</gene>
<feature type="domain" description="SH3" evidence="17">
    <location>
        <begin position="370"/>
        <end position="432"/>
    </location>
</feature>
<evidence type="ECO:0000256" key="10">
    <source>
        <dbReference type="ARBA" id="ARBA00022737"/>
    </source>
</evidence>
<evidence type="ECO:0000256" key="2">
    <source>
        <dbReference type="ARBA" id="ARBA00004134"/>
    </source>
</evidence>
<dbReference type="PRINTS" id="PR00452">
    <property type="entry name" value="SH3DOMAIN"/>
</dbReference>
<dbReference type="Pfam" id="PF03983">
    <property type="entry name" value="SHD1"/>
    <property type="match status" value="1"/>
</dbReference>
<dbReference type="Pfam" id="PF08226">
    <property type="entry name" value="DUF1720"/>
    <property type="match status" value="1"/>
</dbReference>
<dbReference type="SUPFAM" id="SSF50044">
    <property type="entry name" value="SH3-domain"/>
    <property type="match status" value="3"/>
</dbReference>
<comment type="caution">
    <text evidence="18">The sequence shown here is derived from an EMBL/GenBank/DDBJ whole genome shotgun (WGS) entry which is preliminary data.</text>
</comment>
<feature type="compositionally biased region" description="Polar residues" evidence="16">
    <location>
        <begin position="943"/>
        <end position="958"/>
    </location>
</feature>
<evidence type="ECO:0000256" key="5">
    <source>
        <dbReference type="ARBA" id="ARBA00020357"/>
    </source>
</evidence>
<feature type="compositionally biased region" description="Basic and acidic residues" evidence="16">
    <location>
        <begin position="496"/>
        <end position="507"/>
    </location>
</feature>
<dbReference type="InterPro" id="IPR056996">
    <property type="entry name" value="PH_SLA1"/>
</dbReference>
<evidence type="ECO:0000256" key="7">
    <source>
        <dbReference type="ARBA" id="ARBA00022475"/>
    </source>
</evidence>